<evidence type="ECO:0000256" key="2">
    <source>
        <dbReference type="ARBA" id="ARBA00022723"/>
    </source>
</evidence>
<name>A0A8K0AJZ7_ANDGO</name>
<keyword evidence="4" id="KW-0378">Hydrolase</keyword>
<accession>A0A8K0AJZ7</accession>
<evidence type="ECO:0000313" key="4">
    <source>
        <dbReference type="EMBL" id="KAF0852671.1"/>
    </source>
</evidence>
<dbReference type="PANTHER" id="PTHR11820">
    <property type="entry name" value="ACYLPYRUVASE"/>
    <property type="match status" value="1"/>
</dbReference>
<evidence type="ECO:0000259" key="3">
    <source>
        <dbReference type="Pfam" id="PF01557"/>
    </source>
</evidence>
<evidence type="ECO:0000313" key="5">
    <source>
        <dbReference type="Proteomes" id="UP000799049"/>
    </source>
</evidence>
<comment type="similarity">
    <text evidence="1">Belongs to the FAH family.</text>
</comment>
<dbReference type="PANTHER" id="PTHR11820:SF7">
    <property type="entry name" value="ACYLPYRUVASE FAHD1, MITOCHONDRIAL"/>
    <property type="match status" value="1"/>
</dbReference>
<sequence>MSSRVVNFVREGKKILGVLRNYRAHATELGNPVPKEPIFFLKPTTAYLSESSDAKIVIPKGAEVHHEVELAVVIGKNGRNIAVSDALSHVGGYALALDMTARNYQQQAKEAGLPWFKGKCWDTFAPISELISKDAVEPSLQSGKLNLVLTVDGVQKQNATTSSMIFDVATIIAAASRVVTLEEGDVILTGTPEGVGPVSHGNIITARMIDQSGKTISQIKFPVVAEQ</sequence>
<gene>
    <name evidence="4" type="ORF">ANDGO_06334</name>
</gene>
<dbReference type="EMBL" id="VRVR01000022">
    <property type="protein sequence ID" value="KAF0852671.1"/>
    <property type="molecule type" value="Genomic_DNA"/>
</dbReference>
<dbReference type="Gene3D" id="3.90.850.10">
    <property type="entry name" value="Fumarylacetoacetase-like, C-terminal domain"/>
    <property type="match status" value="1"/>
</dbReference>
<dbReference type="Pfam" id="PF01557">
    <property type="entry name" value="FAA_hydrolase"/>
    <property type="match status" value="1"/>
</dbReference>
<dbReference type="AlphaFoldDB" id="A0A8K0AJZ7"/>
<feature type="domain" description="Fumarylacetoacetase-like C-terminal" evidence="3">
    <location>
        <begin position="14"/>
        <end position="212"/>
    </location>
</feature>
<keyword evidence="2" id="KW-0479">Metal-binding</keyword>
<comment type="caution">
    <text evidence="4">The sequence shown here is derived from an EMBL/GenBank/DDBJ whole genome shotgun (WGS) entry which is preliminary data.</text>
</comment>
<dbReference type="SUPFAM" id="SSF56529">
    <property type="entry name" value="FAH"/>
    <property type="match status" value="1"/>
</dbReference>
<dbReference type="GO" id="GO:0046872">
    <property type="term" value="F:metal ion binding"/>
    <property type="evidence" value="ECO:0007669"/>
    <property type="project" value="UniProtKB-KW"/>
</dbReference>
<organism evidence="4 5">
    <name type="scientific">Andalucia godoyi</name>
    <name type="common">Flagellate</name>
    <dbReference type="NCBI Taxonomy" id="505711"/>
    <lineage>
        <taxon>Eukaryota</taxon>
        <taxon>Discoba</taxon>
        <taxon>Jakobida</taxon>
        <taxon>Andalucina</taxon>
        <taxon>Andaluciidae</taxon>
        <taxon>Andalucia</taxon>
    </lineage>
</organism>
<keyword evidence="5" id="KW-1185">Reference proteome</keyword>
<dbReference type="InterPro" id="IPR011234">
    <property type="entry name" value="Fumarylacetoacetase-like_C"/>
</dbReference>
<proteinExistence type="inferred from homology"/>
<dbReference type="Proteomes" id="UP000799049">
    <property type="component" value="Unassembled WGS sequence"/>
</dbReference>
<dbReference type="GO" id="GO:0018773">
    <property type="term" value="F:acetylpyruvate hydrolase activity"/>
    <property type="evidence" value="ECO:0007669"/>
    <property type="project" value="TreeGrafter"/>
</dbReference>
<dbReference type="GO" id="GO:0005739">
    <property type="term" value="C:mitochondrion"/>
    <property type="evidence" value="ECO:0007669"/>
    <property type="project" value="TreeGrafter"/>
</dbReference>
<reference evidence="4" key="1">
    <citation type="submission" date="2019-09" db="EMBL/GenBank/DDBJ databases">
        <title>The Mitochondrial Proteome of the Jakobid, Andalucia godoyi, a Protist With the Most Gene-Rich and Bacteria-Like Mitochondrial Genome.</title>
        <authorList>
            <person name="Gray M.W."/>
            <person name="Burger G."/>
            <person name="Derelle R."/>
            <person name="Klimes V."/>
            <person name="Leger M."/>
            <person name="Sarrasin M."/>
            <person name="Vlcek C."/>
            <person name="Roger A.J."/>
            <person name="Elias M."/>
            <person name="Lang B.F."/>
        </authorList>
    </citation>
    <scope>NUCLEOTIDE SEQUENCE</scope>
    <source>
        <strain evidence="4">And28</strain>
    </source>
</reference>
<evidence type="ECO:0000256" key="1">
    <source>
        <dbReference type="ARBA" id="ARBA00010211"/>
    </source>
</evidence>
<dbReference type="InterPro" id="IPR036663">
    <property type="entry name" value="Fumarylacetoacetase_C_sf"/>
</dbReference>
<protein>
    <submittedName>
        <fullName evidence="4">Mitochondrial fumarylacetoacetate hydrolase (Acylpyruvate hydrolase)</fullName>
    </submittedName>
</protein>
<dbReference type="OrthoDB" id="74910at2759"/>